<evidence type="ECO:0000256" key="10">
    <source>
        <dbReference type="ARBA" id="ARBA00032057"/>
    </source>
</evidence>
<dbReference type="SMART" id="SM00642">
    <property type="entry name" value="Aamy"/>
    <property type="match status" value="1"/>
</dbReference>
<dbReference type="InterPro" id="IPR014756">
    <property type="entry name" value="Ig_E-set"/>
</dbReference>
<dbReference type="GO" id="GO:0033942">
    <property type="term" value="F:4-alpha-D-(1-&gt;4)-alpha-D-glucanotrehalose trehalohydrolase activity"/>
    <property type="evidence" value="ECO:0007669"/>
    <property type="project" value="UniProtKB-EC"/>
</dbReference>
<dbReference type="Pfam" id="PF02922">
    <property type="entry name" value="CBM_48"/>
    <property type="match status" value="1"/>
</dbReference>
<comment type="pathway">
    <text evidence="2 14">Glycan biosynthesis; trehalose biosynthesis.</text>
</comment>
<dbReference type="PIRSF" id="PIRSF006337">
    <property type="entry name" value="Trehalose_TreZ"/>
    <property type="match status" value="1"/>
</dbReference>
<dbReference type="EC" id="3.2.1.141" evidence="4 13"/>
<dbReference type="EMBL" id="JBHSLU010000082">
    <property type="protein sequence ID" value="MFC5508316.1"/>
    <property type="molecule type" value="Genomic_DNA"/>
</dbReference>
<dbReference type="CDD" id="cd11325">
    <property type="entry name" value="AmyAc_GTHase"/>
    <property type="match status" value="1"/>
</dbReference>
<comment type="caution">
    <text evidence="16">The sequence shown here is derived from an EMBL/GenBank/DDBJ whole genome shotgun (WGS) entry which is preliminary data.</text>
</comment>
<dbReference type="RefSeq" id="WP_377817739.1">
    <property type="nucleotide sequence ID" value="NZ_JBHSLU010000082.1"/>
</dbReference>
<dbReference type="SUPFAM" id="SSF51445">
    <property type="entry name" value="(Trans)glycosidases"/>
    <property type="match status" value="1"/>
</dbReference>
<dbReference type="SUPFAM" id="SSF81296">
    <property type="entry name" value="E set domains"/>
    <property type="match status" value="1"/>
</dbReference>
<evidence type="ECO:0000313" key="16">
    <source>
        <dbReference type="EMBL" id="MFC5508316.1"/>
    </source>
</evidence>
<dbReference type="NCBIfam" id="TIGR02402">
    <property type="entry name" value="trehalose_TreZ"/>
    <property type="match status" value="1"/>
</dbReference>
<organism evidence="16 17">
    <name type="scientific">Bosea massiliensis</name>
    <dbReference type="NCBI Taxonomy" id="151419"/>
    <lineage>
        <taxon>Bacteria</taxon>
        <taxon>Pseudomonadati</taxon>
        <taxon>Pseudomonadota</taxon>
        <taxon>Alphaproteobacteria</taxon>
        <taxon>Hyphomicrobiales</taxon>
        <taxon>Boseaceae</taxon>
        <taxon>Bosea</taxon>
    </lineage>
</organism>
<dbReference type="Proteomes" id="UP001596060">
    <property type="component" value="Unassembled WGS sequence"/>
</dbReference>
<keyword evidence="6" id="KW-0963">Cytoplasm</keyword>
<dbReference type="InterPro" id="IPR004193">
    <property type="entry name" value="Glyco_hydro_13_N"/>
</dbReference>
<evidence type="ECO:0000256" key="8">
    <source>
        <dbReference type="ARBA" id="ARBA00023277"/>
    </source>
</evidence>
<evidence type="ECO:0000256" key="3">
    <source>
        <dbReference type="ARBA" id="ARBA00008061"/>
    </source>
</evidence>
<comment type="subcellular location">
    <subcellularLocation>
        <location evidence="1">Cytoplasm</location>
    </subcellularLocation>
</comment>
<comment type="catalytic activity">
    <reaction evidence="12 14">
        <text>hydrolysis of (1-&gt;4)-alpha-D-glucosidic linkage in 4-alpha-D-[(1-&gt;4)-alpha-D-glucanosyl]n trehalose to yield trehalose and (1-&gt;4)-alpha-D-glucan.</text>
        <dbReference type="EC" id="3.2.1.141"/>
    </reaction>
</comment>
<protein>
    <recommendedName>
        <fullName evidence="5 13">Malto-oligosyltrehalose trehalohydrolase</fullName>
        <shortName evidence="14">MTHase</shortName>
        <ecNumber evidence="4 13">3.2.1.141</ecNumber>
    </recommendedName>
    <alternativeName>
        <fullName evidence="11 14">4-alpha-D-((1-&gt;4)-alpha-D-glucano)trehalose trehalohydrolase</fullName>
    </alternativeName>
    <alternativeName>
        <fullName evidence="10 14">Maltooligosyl trehalose trehalohydrolase</fullName>
    </alternativeName>
</protein>
<evidence type="ECO:0000256" key="1">
    <source>
        <dbReference type="ARBA" id="ARBA00004496"/>
    </source>
</evidence>
<evidence type="ECO:0000256" key="7">
    <source>
        <dbReference type="ARBA" id="ARBA00022801"/>
    </source>
</evidence>
<feature type="domain" description="Glycosyl hydrolase family 13 catalytic" evidence="15">
    <location>
        <begin position="89"/>
        <end position="461"/>
    </location>
</feature>
<evidence type="ECO:0000256" key="11">
    <source>
        <dbReference type="ARBA" id="ARBA00033284"/>
    </source>
</evidence>
<evidence type="ECO:0000256" key="13">
    <source>
        <dbReference type="NCBIfam" id="TIGR02402"/>
    </source>
</evidence>
<evidence type="ECO:0000256" key="6">
    <source>
        <dbReference type="ARBA" id="ARBA00022490"/>
    </source>
</evidence>
<accession>A0ABW0P7P4</accession>
<dbReference type="InterPro" id="IPR006047">
    <property type="entry name" value="GH13_cat_dom"/>
</dbReference>
<name>A0ABW0P7P4_9HYPH</name>
<proteinExistence type="inferred from homology"/>
<gene>
    <name evidence="16" type="primary">treZ</name>
    <name evidence="16" type="ORF">ACFPN9_24025</name>
</gene>
<keyword evidence="7 14" id="KW-0378">Hydrolase</keyword>
<dbReference type="Gene3D" id="1.10.10.760">
    <property type="entry name" value="E-set domains of sugar-utilizing enzymes"/>
    <property type="match status" value="1"/>
</dbReference>
<evidence type="ECO:0000256" key="4">
    <source>
        <dbReference type="ARBA" id="ARBA00012268"/>
    </source>
</evidence>
<sequence length="597" mass="66323">MHRAHTMPFGARITEGGVEFSLWAPSVREVTLLIDGAERPMAAAAEGWHRLLDPQARPGSLYRYRIEGGLSIPDPASRYQPDDIDGPSQVVDPAAFIWSDGDWRGRPWEEAVLYEAHVGTATPEGTFAALTAKLDHLRDLGITALELLPVADFPGNRGWGYDGVLHYAPDHAYGTPDDLKRLVDEAHRRGIMMFLDVVYNHFGPSGNYLPNYAASFFTERHETAWGAGINFDGEAAAVVRDYFVHNALYWLEEYHFDGLRFDAVHAIADDSSRHVIGELAERVREGLPGREIHLVLENAANEARWLARAETGRPILHNAQWTDDTHHAWHRLLTGESDGYYSDYEDAAGHLGRCLSEGFAFQGEFSAHEGAVRGEPSAHLPPSAFVNFLQNHDQVGNRAQGERIDALTQPSKLALARAGLLLAPQIPLLFMGEEWQASTPFQYFVDFADPELSRAVRDGRRREFGGFGGFAAEEVPDPTDPQTAARSRLDWTEIARSPHAEILTETKALLDLRREQVVTLTKTRFHGATCRRPTPDTLDISWDFERGRLRFVAHFGEGEVVVDGPGSSSVLWASPGIEIGADIRLRPWTGAFLAARS</sequence>
<evidence type="ECO:0000256" key="14">
    <source>
        <dbReference type="PIRNR" id="PIRNR006337"/>
    </source>
</evidence>
<comment type="similarity">
    <text evidence="3 14">Belongs to the glycosyl hydrolase 13 family.</text>
</comment>
<evidence type="ECO:0000259" key="15">
    <source>
        <dbReference type="SMART" id="SM00642"/>
    </source>
</evidence>
<dbReference type="PANTHER" id="PTHR43651">
    <property type="entry name" value="1,4-ALPHA-GLUCAN-BRANCHING ENZYME"/>
    <property type="match status" value="1"/>
</dbReference>
<dbReference type="InterPro" id="IPR017853">
    <property type="entry name" value="GH"/>
</dbReference>
<evidence type="ECO:0000256" key="9">
    <source>
        <dbReference type="ARBA" id="ARBA00023295"/>
    </source>
</evidence>
<dbReference type="Pfam" id="PF00128">
    <property type="entry name" value="Alpha-amylase"/>
    <property type="match status" value="1"/>
</dbReference>
<dbReference type="InterPro" id="IPR013783">
    <property type="entry name" value="Ig-like_fold"/>
</dbReference>
<dbReference type="InterPro" id="IPR012768">
    <property type="entry name" value="Trehalose_TreZ"/>
</dbReference>
<dbReference type="PANTHER" id="PTHR43651:SF11">
    <property type="entry name" value="MALTO-OLIGOSYLTREHALOSE TREHALOHYDROLASE"/>
    <property type="match status" value="1"/>
</dbReference>
<dbReference type="Gene3D" id="3.20.20.80">
    <property type="entry name" value="Glycosidases"/>
    <property type="match status" value="1"/>
</dbReference>
<evidence type="ECO:0000256" key="5">
    <source>
        <dbReference type="ARBA" id="ARBA00015938"/>
    </source>
</evidence>
<evidence type="ECO:0000256" key="12">
    <source>
        <dbReference type="ARBA" id="ARBA00034013"/>
    </source>
</evidence>
<dbReference type="CDD" id="cd02853">
    <property type="entry name" value="E_set_MTHase_like_N"/>
    <property type="match status" value="1"/>
</dbReference>
<keyword evidence="17" id="KW-1185">Reference proteome</keyword>
<keyword evidence="8" id="KW-0119">Carbohydrate metabolism</keyword>
<evidence type="ECO:0000256" key="2">
    <source>
        <dbReference type="ARBA" id="ARBA00005199"/>
    </source>
</evidence>
<reference evidence="17" key="1">
    <citation type="journal article" date="2019" name="Int. J. Syst. Evol. Microbiol.">
        <title>The Global Catalogue of Microorganisms (GCM) 10K type strain sequencing project: providing services to taxonomists for standard genome sequencing and annotation.</title>
        <authorList>
            <consortium name="The Broad Institute Genomics Platform"/>
            <consortium name="The Broad Institute Genome Sequencing Center for Infectious Disease"/>
            <person name="Wu L."/>
            <person name="Ma J."/>
        </authorList>
    </citation>
    <scope>NUCLEOTIDE SEQUENCE [LARGE SCALE GENOMIC DNA]</scope>
    <source>
        <strain evidence="17">CCUG 43117</strain>
    </source>
</reference>
<dbReference type="Gene3D" id="2.60.40.10">
    <property type="entry name" value="Immunoglobulins"/>
    <property type="match status" value="1"/>
</dbReference>
<evidence type="ECO:0000313" key="17">
    <source>
        <dbReference type="Proteomes" id="UP001596060"/>
    </source>
</evidence>
<dbReference type="InterPro" id="IPR044901">
    <property type="entry name" value="Trehalose_TreZ_E-set_sf"/>
</dbReference>
<keyword evidence="9 14" id="KW-0326">Glycosidase</keyword>